<comment type="caution">
    <text evidence="2">The sequence shown here is derived from an EMBL/GenBank/DDBJ whole genome shotgun (WGS) entry which is preliminary data.</text>
</comment>
<dbReference type="PROSITE" id="PS51257">
    <property type="entry name" value="PROKAR_LIPOPROTEIN"/>
    <property type="match status" value="1"/>
</dbReference>
<dbReference type="EMBL" id="LFZW01000001">
    <property type="protein sequence ID" value="KMY51080.1"/>
    <property type="molecule type" value="Genomic_DNA"/>
</dbReference>
<dbReference type="OrthoDB" id="2988958at2"/>
<keyword evidence="1" id="KW-0732">Signal</keyword>
<dbReference type="PATRIC" id="fig|1679170.3.peg.3952"/>
<keyword evidence="3" id="KW-1185">Reference proteome</keyword>
<accession>A0A0K9GWR0</accession>
<dbReference type="Pfam" id="PF09580">
    <property type="entry name" value="Spore_YhcN_YlaJ"/>
    <property type="match status" value="1"/>
</dbReference>
<gene>
    <name evidence="2" type="ORF">AC625_17370</name>
</gene>
<dbReference type="AlphaFoldDB" id="A0A0K9GWR0"/>
<dbReference type="InterPro" id="IPR019076">
    <property type="entry name" value="Spore_lipoprot_YhcN/YlaJ-like"/>
</dbReference>
<organism evidence="2 3">
    <name type="scientific">Peribacillus loiseleuriae</name>
    <dbReference type="NCBI Taxonomy" id="1679170"/>
    <lineage>
        <taxon>Bacteria</taxon>
        <taxon>Bacillati</taxon>
        <taxon>Bacillota</taxon>
        <taxon>Bacilli</taxon>
        <taxon>Bacillales</taxon>
        <taxon>Bacillaceae</taxon>
        <taxon>Peribacillus</taxon>
    </lineage>
</organism>
<feature type="signal peptide" evidence="1">
    <location>
        <begin position="1"/>
        <end position="27"/>
    </location>
</feature>
<evidence type="ECO:0000313" key="2">
    <source>
        <dbReference type="EMBL" id="KMY51080.1"/>
    </source>
</evidence>
<sequence>MVQKKIHVLLCVVLLAGLIGCSANNQAGGKNQEDVLNTGGHYTNEKDSLVRQITYQAPIGQVVHDYSEANRIQENLQKNGENPTIPRSEYGNGLLFQERISSPKDRNYHGHITQLRTKSSYYNAYEGTLVDAIMKQANKVDHVKESCAIVRDKELIVTLLLDDYSRDAAIAAKQEVTSRVQPMAGNRTLYVLTDQGVYYRTTVLDNKLRGGGPKEQVILNVENMMETLGVHEHHLE</sequence>
<evidence type="ECO:0000313" key="3">
    <source>
        <dbReference type="Proteomes" id="UP000037146"/>
    </source>
</evidence>
<name>A0A0K9GWR0_9BACI</name>
<protein>
    <recommendedName>
        <fullName evidence="4">Sporulation protein</fullName>
    </recommendedName>
</protein>
<feature type="chain" id="PRO_5039572315" description="Sporulation protein" evidence="1">
    <location>
        <begin position="28"/>
        <end position="236"/>
    </location>
</feature>
<reference evidence="3" key="1">
    <citation type="submission" date="2015-07" db="EMBL/GenBank/DDBJ databases">
        <title>Genome sequencing project for genomic taxonomy and phylogenomics of Bacillus-like bacteria.</title>
        <authorList>
            <person name="Liu B."/>
            <person name="Wang J."/>
            <person name="Zhu Y."/>
            <person name="Liu G."/>
            <person name="Chen Q."/>
            <person name="Chen Z."/>
            <person name="Lan J."/>
            <person name="Che J."/>
            <person name="Ge C."/>
            <person name="Shi H."/>
            <person name="Pan Z."/>
            <person name="Liu X."/>
        </authorList>
    </citation>
    <scope>NUCLEOTIDE SEQUENCE [LARGE SCALE GENOMIC DNA]</scope>
    <source>
        <strain evidence="3">FJAT-27997</strain>
    </source>
</reference>
<dbReference type="STRING" id="1679170.AC625_17370"/>
<evidence type="ECO:0008006" key="4">
    <source>
        <dbReference type="Google" id="ProtNLM"/>
    </source>
</evidence>
<dbReference type="Proteomes" id="UP000037146">
    <property type="component" value="Unassembled WGS sequence"/>
</dbReference>
<proteinExistence type="predicted"/>
<evidence type="ECO:0000256" key="1">
    <source>
        <dbReference type="SAM" id="SignalP"/>
    </source>
</evidence>